<keyword evidence="3" id="KW-0456">Lyase</keyword>
<dbReference type="Pfam" id="PF01116">
    <property type="entry name" value="F_bP_aldolase"/>
    <property type="match status" value="1"/>
</dbReference>
<dbReference type="InterPro" id="IPR000771">
    <property type="entry name" value="FBA_II"/>
</dbReference>
<dbReference type="PIRSF" id="PIRSF001359">
    <property type="entry name" value="F_bP_aldolase_II"/>
    <property type="match status" value="1"/>
</dbReference>
<dbReference type="OrthoDB" id="2558351at2759"/>
<keyword evidence="2 3" id="KW-0479">Metal-binding</keyword>
<keyword evidence="2 3" id="KW-0862">Zinc</keyword>
<feature type="binding site" evidence="2">
    <location>
        <position position="136"/>
    </location>
    <ligand>
        <name>Zn(2+)</name>
        <dbReference type="ChEBI" id="CHEBI:29105"/>
        <label>2</label>
    </ligand>
</feature>
<dbReference type="InterPro" id="IPR050246">
    <property type="entry name" value="Class_II_FBP_aldolase"/>
</dbReference>
<protein>
    <recommendedName>
        <fullName evidence="3">Fructose-bisphosphate aldolase</fullName>
        <shortName evidence="3">FBP aldolase</shortName>
        <ecNumber evidence="3">4.1.2.13</ecNumber>
    </recommendedName>
</protein>
<dbReference type="GO" id="GO:0006096">
    <property type="term" value="P:glycolytic process"/>
    <property type="evidence" value="ECO:0007669"/>
    <property type="project" value="UniProtKB-UniPathway"/>
</dbReference>
<sequence>MSWQDSNPTYRILTAAEKGGYGVLAAIVYNVEHITALVQAAEQRRSPLTIQLFPSSLKQKPSLVFALAAAAKSASVPISVHLDHAQDYEQIKYVASNLPFDSIMVDMSNYEKEETLAKTRTLRNYCHVRGITVEAETGRIEGGEDGIVETGDLEGILTNPEDVEDFIAAGVDFLAPSVGNIHGDYGPNGTQLDMDRLHGVFKAIKGRVRLVLHGTNDFDACLTQDCIKAGVTKVNVNKLVLDGWHDNLRANATRPLTELMDTGIEILTKEMERWMDIVGSSGKA</sequence>
<proteinExistence type="inferred from homology"/>
<dbReference type="EMBL" id="MNBE01000655">
    <property type="protein sequence ID" value="OKO99676.1"/>
    <property type="molecule type" value="Genomic_DNA"/>
</dbReference>
<dbReference type="UniPathway" id="UPA00109">
    <property type="reaction ID" value="UER00183"/>
</dbReference>
<dbReference type="SUPFAM" id="SSF51569">
    <property type="entry name" value="Aldolase"/>
    <property type="match status" value="1"/>
</dbReference>
<gene>
    <name evidence="4" type="ORF">PENSUB_8329</name>
</gene>
<evidence type="ECO:0000313" key="4">
    <source>
        <dbReference type="EMBL" id="OKO99676.1"/>
    </source>
</evidence>
<feature type="binding site" evidence="2">
    <location>
        <position position="106"/>
    </location>
    <ligand>
        <name>Zn(2+)</name>
        <dbReference type="ChEBI" id="CHEBI:29105"/>
        <label>2</label>
    </ligand>
</feature>
<keyword evidence="3" id="KW-0324">Glycolysis</keyword>
<accession>A0A1Q5THG5</accession>
<organism evidence="4 5">
    <name type="scientific">Penicillium subrubescens</name>
    <dbReference type="NCBI Taxonomy" id="1316194"/>
    <lineage>
        <taxon>Eukaryota</taxon>
        <taxon>Fungi</taxon>
        <taxon>Dikarya</taxon>
        <taxon>Ascomycota</taxon>
        <taxon>Pezizomycotina</taxon>
        <taxon>Eurotiomycetes</taxon>
        <taxon>Eurotiomycetidae</taxon>
        <taxon>Eurotiales</taxon>
        <taxon>Aspergillaceae</taxon>
        <taxon>Penicillium</taxon>
    </lineage>
</organism>
<dbReference type="STRING" id="1316194.A0A1Q5THG5"/>
<comment type="pathway">
    <text evidence="3">Carbohydrate degradation; glycolysis; D-glyceraldehyde 3-phosphate and glycerone phosphate from D-glucose: step 4/4.</text>
</comment>
<evidence type="ECO:0000313" key="5">
    <source>
        <dbReference type="Proteomes" id="UP000186955"/>
    </source>
</evidence>
<dbReference type="InterPro" id="IPR013785">
    <property type="entry name" value="Aldolase_TIM"/>
</dbReference>
<dbReference type="PANTHER" id="PTHR30304">
    <property type="entry name" value="D-TAGATOSE-1,6-BISPHOSPHATE ALDOLASE"/>
    <property type="match status" value="1"/>
</dbReference>
<dbReference type="Gene3D" id="3.20.20.70">
    <property type="entry name" value="Aldolase class I"/>
    <property type="match status" value="1"/>
</dbReference>
<comment type="catalytic activity">
    <reaction evidence="3">
        <text>beta-D-fructose 1,6-bisphosphate = D-glyceraldehyde 3-phosphate + dihydroxyacetone phosphate</text>
        <dbReference type="Rhea" id="RHEA:14729"/>
        <dbReference type="ChEBI" id="CHEBI:32966"/>
        <dbReference type="ChEBI" id="CHEBI:57642"/>
        <dbReference type="ChEBI" id="CHEBI:59776"/>
        <dbReference type="EC" id="4.1.2.13"/>
    </reaction>
</comment>
<dbReference type="Proteomes" id="UP000186955">
    <property type="component" value="Unassembled WGS sequence"/>
</dbReference>
<feature type="binding site" evidence="2">
    <location>
        <position position="213"/>
    </location>
    <ligand>
        <name>Zn(2+)</name>
        <dbReference type="ChEBI" id="CHEBI:29105"/>
        <label>1</label>
        <note>catalytic</note>
    </ligand>
</feature>
<comment type="cofactor">
    <cofactor evidence="2 3">
        <name>Zn(2+)</name>
        <dbReference type="ChEBI" id="CHEBI:29105"/>
    </cofactor>
    <text evidence="2 3">Binds 2 Zn(2+) ions per subunit. One is catalytic and the other provides a structural contribution.</text>
</comment>
<dbReference type="EC" id="4.1.2.13" evidence="3"/>
<dbReference type="PANTHER" id="PTHR30304:SF0">
    <property type="entry name" value="D-TAGATOSE-1,6-BISPHOSPHATE ALDOLASE SUBUNIT GATY-RELATED"/>
    <property type="match status" value="1"/>
</dbReference>
<evidence type="ECO:0000256" key="3">
    <source>
        <dbReference type="RuleBase" id="RU366023"/>
    </source>
</evidence>
<comment type="function">
    <text evidence="3">Catalyzes the aldol condensation of dihydroxyacetone phosphate (DHAP or glycerone-phosphate) with glyceraldehyde 3-phosphate (G3P) to form fructose 1,6-bisphosphate (FBP) in gluconeogenesis and the reverse reaction in glycolysis.</text>
</comment>
<feature type="active site" description="Proton donor" evidence="1">
    <location>
        <position position="83"/>
    </location>
</feature>
<reference evidence="4 5" key="1">
    <citation type="submission" date="2016-10" db="EMBL/GenBank/DDBJ databases">
        <title>Genome sequence of the ascomycete fungus Penicillium subrubescens.</title>
        <authorList>
            <person name="De Vries R.P."/>
            <person name="Peng M."/>
            <person name="Dilokpimol A."/>
            <person name="Hilden K."/>
            <person name="Makela M.R."/>
            <person name="Grigoriev I."/>
            <person name="Riley R."/>
            <person name="Granchi Z."/>
        </authorList>
    </citation>
    <scope>NUCLEOTIDE SEQUENCE [LARGE SCALE GENOMIC DNA]</scope>
    <source>
        <strain evidence="4 5">CBS 132785</strain>
    </source>
</reference>
<name>A0A1Q5THG5_9EURO</name>
<evidence type="ECO:0000256" key="2">
    <source>
        <dbReference type="PIRSR" id="PIRSR001359-3"/>
    </source>
</evidence>
<feature type="binding site" evidence="2">
    <location>
        <position position="182"/>
    </location>
    <ligand>
        <name>Zn(2+)</name>
        <dbReference type="ChEBI" id="CHEBI:29105"/>
        <label>1</label>
        <note>catalytic</note>
    </ligand>
</feature>
<feature type="binding site" evidence="2">
    <location>
        <position position="84"/>
    </location>
    <ligand>
        <name>Zn(2+)</name>
        <dbReference type="ChEBI" id="CHEBI:29105"/>
        <label>1</label>
        <note>catalytic</note>
    </ligand>
</feature>
<dbReference type="AlphaFoldDB" id="A0A1Q5THG5"/>
<keyword evidence="5" id="KW-1185">Reference proteome</keyword>
<comment type="similarity">
    <text evidence="3">Belongs to the class II fructose-bisphosphate aldolase family.</text>
</comment>
<dbReference type="GO" id="GO:0008270">
    <property type="term" value="F:zinc ion binding"/>
    <property type="evidence" value="ECO:0007669"/>
    <property type="project" value="UniProtKB-UniRule"/>
</dbReference>
<comment type="caution">
    <text evidence="4">The sequence shown here is derived from an EMBL/GenBank/DDBJ whole genome shotgun (WGS) entry which is preliminary data.</text>
</comment>
<dbReference type="GO" id="GO:0004332">
    <property type="term" value="F:fructose-bisphosphate aldolase activity"/>
    <property type="evidence" value="ECO:0007669"/>
    <property type="project" value="UniProtKB-EC"/>
</dbReference>
<evidence type="ECO:0000256" key="1">
    <source>
        <dbReference type="PIRSR" id="PIRSR001359-1"/>
    </source>
</evidence>